<dbReference type="GeneID" id="69039971"/>
<dbReference type="RefSeq" id="XP_045285485.1">
    <property type="nucleotide sequence ID" value="XM_045434004.1"/>
</dbReference>
<dbReference type="PROSITE" id="PS51840">
    <property type="entry name" value="C2_NT"/>
    <property type="match status" value="1"/>
</dbReference>
<reference evidence="3" key="1">
    <citation type="submission" date="2009-02" db="EMBL/GenBank/DDBJ databases">
        <title>The Genome Sequence of Ajellomyces capsulatus strain G186AR.</title>
        <authorList>
            <consortium name="The Broad Institute Genome Sequencing Platform"/>
            <person name="Champion M."/>
            <person name="Cuomo C."/>
            <person name="Ma L.-J."/>
            <person name="Henn M.R."/>
            <person name="Sil A."/>
            <person name="Goldman B."/>
            <person name="Young S.K."/>
            <person name="Kodira C.D."/>
            <person name="Zeng Q."/>
            <person name="Koehrsen M."/>
            <person name="Alvarado L."/>
            <person name="Berlin A."/>
            <person name="Borenstein D."/>
            <person name="Chen Z."/>
            <person name="Engels R."/>
            <person name="Freedman E."/>
            <person name="Gellesch M."/>
            <person name="Goldberg J."/>
            <person name="Griggs A."/>
            <person name="Gujja S."/>
            <person name="Heiman D."/>
            <person name="Hepburn T."/>
            <person name="Howarth C."/>
            <person name="Jen D."/>
            <person name="Larson L."/>
            <person name="Lewis B."/>
            <person name="Mehta T."/>
            <person name="Park D."/>
            <person name="Pearson M."/>
            <person name="Roberts A."/>
            <person name="Saif S."/>
            <person name="Shea T."/>
            <person name="Shenoy N."/>
            <person name="Sisk P."/>
            <person name="Stolte C."/>
            <person name="Sykes S."/>
            <person name="Walk T."/>
            <person name="White J."/>
            <person name="Yandava C."/>
            <person name="Klein B."/>
            <person name="McEwen J.G."/>
            <person name="Puccia R."/>
            <person name="Goldman G.H."/>
            <person name="Felipe M.S."/>
            <person name="Nino-Vega G."/>
            <person name="San-Blas G."/>
            <person name="Taylor J."/>
            <person name="Mendoza L."/>
            <person name="Galagan J."/>
            <person name="Nusbaum C."/>
            <person name="Birren B."/>
        </authorList>
    </citation>
    <scope>NUCLEOTIDE SEQUENCE</scope>
    <source>
        <strain evidence="3">G186AR</strain>
    </source>
</reference>
<proteinExistence type="predicted"/>
<dbReference type="InterPro" id="IPR019448">
    <property type="entry name" value="NT-C2"/>
</dbReference>
<dbReference type="VEuPathDB" id="FungiDB:I7I50_12185"/>
<evidence type="ECO:0000313" key="4">
    <source>
        <dbReference type="Proteomes" id="UP000001631"/>
    </source>
</evidence>
<dbReference type="PANTHER" id="PTHR21456">
    <property type="entry name" value="FAMILY WITH SEQUENCE SIMILARITY 102"/>
    <property type="match status" value="1"/>
</dbReference>
<sequence length="347" mass="39303">MQAFGELFQFLLVLHSNEPSLTTLQPKFEFKLRIIDLNNIPLVVGLSYAKWHLPSSTSAEHRGQTDKAVIQDHRASWDYEKVLPVRLTVDRNQMLQECQIHFEIFQEFNTGGRGDKHLLGNVRLNLAEYVEKNEDGEGVTRRYLMQDSKINGTLKVGIVMHQVEGDTNFITPPLKTAMVFGGIGGFISAEQGDLQNSSSIPSINSWSREAGDLQDMYRRSLAASWACRAGELSPDRLIEDIFAGGDGWETGGPSLRLDDDNEDRRSFSDADSRRTIRDGTDDGRSKLSYGRHQRGLSKNKENLEHSGYGIRERTRKTREVSEFDLREDLRSWEIFSPQSLTSTTFVA</sequence>
<accession>C0NUC4</accession>
<dbReference type="HOGENOM" id="CLU_023134_0_0_1"/>
<feature type="domain" description="C2 NT-type" evidence="2">
    <location>
        <begin position="18"/>
        <end position="162"/>
    </location>
</feature>
<dbReference type="InterPro" id="IPR039931">
    <property type="entry name" value="EEIG1/2-like"/>
</dbReference>
<dbReference type="Pfam" id="PF10358">
    <property type="entry name" value="NT-C2"/>
    <property type="match status" value="1"/>
</dbReference>
<name>C0NUC4_AJECG</name>
<dbReference type="EMBL" id="GG663372">
    <property type="protein sequence ID" value="EEH05004.1"/>
    <property type="molecule type" value="Genomic_DNA"/>
</dbReference>
<protein>
    <recommendedName>
        <fullName evidence="2">C2 NT-type domain-containing protein</fullName>
    </recommendedName>
</protein>
<dbReference type="Proteomes" id="UP000001631">
    <property type="component" value="Unassembled WGS sequence"/>
</dbReference>
<evidence type="ECO:0000313" key="3">
    <source>
        <dbReference type="EMBL" id="EEH05004.1"/>
    </source>
</evidence>
<gene>
    <name evidence="3" type="ORF">HCBG_06955</name>
</gene>
<organism evidence="3 4">
    <name type="scientific">Ajellomyces capsulatus (strain G186AR / H82 / ATCC MYA-2454 / RMSCC 2432)</name>
    <name type="common">Darling's disease fungus</name>
    <name type="synonym">Histoplasma capsulatum</name>
    <dbReference type="NCBI Taxonomy" id="447093"/>
    <lineage>
        <taxon>Eukaryota</taxon>
        <taxon>Fungi</taxon>
        <taxon>Dikarya</taxon>
        <taxon>Ascomycota</taxon>
        <taxon>Pezizomycotina</taxon>
        <taxon>Eurotiomycetes</taxon>
        <taxon>Eurotiomycetidae</taxon>
        <taxon>Onygenales</taxon>
        <taxon>Ajellomycetaceae</taxon>
        <taxon>Histoplasma</taxon>
    </lineage>
</organism>
<evidence type="ECO:0000259" key="2">
    <source>
        <dbReference type="PROSITE" id="PS51840"/>
    </source>
</evidence>
<dbReference type="AlphaFoldDB" id="C0NUC4"/>
<dbReference type="STRING" id="447093.C0NUC4"/>
<dbReference type="PANTHER" id="PTHR21456:SF1">
    <property type="entry name" value="C2 NT-TYPE DOMAIN-CONTAINING PROTEIN"/>
    <property type="match status" value="1"/>
</dbReference>
<evidence type="ECO:0000256" key="1">
    <source>
        <dbReference type="SAM" id="MobiDB-lite"/>
    </source>
</evidence>
<feature type="compositionally biased region" description="Basic and acidic residues" evidence="1">
    <location>
        <begin position="256"/>
        <end position="285"/>
    </location>
</feature>
<keyword evidence="4" id="KW-1185">Reference proteome</keyword>
<feature type="region of interest" description="Disordered" evidence="1">
    <location>
        <begin position="249"/>
        <end position="310"/>
    </location>
</feature>
<dbReference type="InParanoid" id="C0NUC4"/>